<keyword evidence="3" id="KW-0812">Transmembrane</keyword>
<dbReference type="GO" id="GO:0016020">
    <property type="term" value="C:membrane"/>
    <property type="evidence" value="ECO:0007669"/>
    <property type="project" value="UniProtKB-SubCell"/>
</dbReference>
<evidence type="ECO:0000256" key="5">
    <source>
        <dbReference type="ARBA" id="ARBA00023136"/>
    </source>
</evidence>
<evidence type="ECO:0000256" key="4">
    <source>
        <dbReference type="ARBA" id="ARBA00022989"/>
    </source>
</evidence>
<evidence type="ECO:0000256" key="2">
    <source>
        <dbReference type="ARBA" id="ARBA00010199"/>
    </source>
</evidence>
<protein>
    <recommendedName>
        <fullName evidence="9">Protein DETOXIFICATION</fullName>
    </recommendedName>
</protein>
<evidence type="ECO:0008006" key="9">
    <source>
        <dbReference type="Google" id="ProtNLM"/>
    </source>
</evidence>
<gene>
    <name evidence="7" type="ORF">V8G54_023948</name>
</gene>
<feature type="compositionally biased region" description="Acidic residues" evidence="6">
    <location>
        <begin position="71"/>
        <end position="81"/>
    </location>
</feature>
<dbReference type="PANTHER" id="PTHR42893">
    <property type="entry name" value="PROTEIN DETOXIFICATION 44, CHLOROPLASTIC-RELATED"/>
    <property type="match status" value="1"/>
</dbReference>
<reference evidence="7 8" key="1">
    <citation type="journal article" date="2023" name="Life. Sci Alliance">
        <title>Evolutionary insights into 3D genome organization and epigenetic landscape of Vigna mungo.</title>
        <authorList>
            <person name="Junaid A."/>
            <person name="Singh B."/>
            <person name="Bhatia S."/>
        </authorList>
    </citation>
    <scope>NUCLEOTIDE SEQUENCE [LARGE SCALE GENOMIC DNA]</scope>
    <source>
        <strain evidence="7">Urdbean</strain>
    </source>
</reference>
<evidence type="ECO:0000256" key="6">
    <source>
        <dbReference type="SAM" id="MobiDB-lite"/>
    </source>
</evidence>
<dbReference type="Proteomes" id="UP001374535">
    <property type="component" value="Chromosome 7"/>
</dbReference>
<organism evidence="7 8">
    <name type="scientific">Vigna mungo</name>
    <name type="common">Black gram</name>
    <name type="synonym">Phaseolus mungo</name>
    <dbReference type="NCBI Taxonomy" id="3915"/>
    <lineage>
        <taxon>Eukaryota</taxon>
        <taxon>Viridiplantae</taxon>
        <taxon>Streptophyta</taxon>
        <taxon>Embryophyta</taxon>
        <taxon>Tracheophyta</taxon>
        <taxon>Spermatophyta</taxon>
        <taxon>Magnoliopsida</taxon>
        <taxon>eudicotyledons</taxon>
        <taxon>Gunneridae</taxon>
        <taxon>Pentapetalae</taxon>
        <taxon>rosids</taxon>
        <taxon>fabids</taxon>
        <taxon>Fabales</taxon>
        <taxon>Fabaceae</taxon>
        <taxon>Papilionoideae</taxon>
        <taxon>50 kb inversion clade</taxon>
        <taxon>NPAAA clade</taxon>
        <taxon>indigoferoid/millettioid clade</taxon>
        <taxon>Phaseoleae</taxon>
        <taxon>Vigna</taxon>
    </lineage>
</organism>
<sequence length="186" mass="20267">MAFKLKPLPLPSYLHSSPRQNPNFTLSNHSLPRFFSAHSLPLGLSLSTTASACTFHRNAFVTACAFRSDEITSEGQEEEKEEQVSRQGEKKELANQGILDQIKKIVMFTGPATGLWICAPLMSLIDTAIIGQRSSLELAALAGPATVVCDYLSYVFMFLSIATSNMVATALAKQVGNKCVRLLDVE</sequence>
<evidence type="ECO:0000313" key="7">
    <source>
        <dbReference type="EMBL" id="WVZ03142.1"/>
    </source>
</evidence>
<dbReference type="InterPro" id="IPR044644">
    <property type="entry name" value="DinF-like"/>
</dbReference>
<dbReference type="AlphaFoldDB" id="A0AAQ3N5Z8"/>
<feature type="region of interest" description="Disordered" evidence="6">
    <location>
        <begin position="71"/>
        <end position="90"/>
    </location>
</feature>
<comment type="similarity">
    <text evidence="2">Belongs to the multi antimicrobial extrusion (MATE) (TC 2.A.66.1) family.</text>
</comment>
<keyword evidence="4" id="KW-1133">Transmembrane helix</keyword>
<evidence type="ECO:0000313" key="8">
    <source>
        <dbReference type="Proteomes" id="UP001374535"/>
    </source>
</evidence>
<keyword evidence="5" id="KW-0472">Membrane</keyword>
<proteinExistence type="inferred from homology"/>
<comment type="subcellular location">
    <subcellularLocation>
        <location evidence="1">Membrane</location>
        <topology evidence="1">Multi-pass membrane protein</topology>
    </subcellularLocation>
</comment>
<accession>A0AAQ3N5Z8</accession>
<dbReference type="PANTHER" id="PTHR42893:SF9">
    <property type="entry name" value="PROTEIN DETOXIFICATION 46, CHLOROPLASTIC"/>
    <property type="match status" value="1"/>
</dbReference>
<evidence type="ECO:0000256" key="3">
    <source>
        <dbReference type="ARBA" id="ARBA00022692"/>
    </source>
</evidence>
<keyword evidence="8" id="KW-1185">Reference proteome</keyword>
<dbReference type="EMBL" id="CP144694">
    <property type="protein sequence ID" value="WVZ03142.1"/>
    <property type="molecule type" value="Genomic_DNA"/>
</dbReference>
<name>A0AAQ3N5Z8_VIGMU</name>
<evidence type="ECO:0000256" key="1">
    <source>
        <dbReference type="ARBA" id="ARBA00004141"/>
    </source>
</evidence>